<keyword evidence="1" id="KW-0805">Transcription regulation</keyword>
<dbReference type="EMBL" id="FNZR01000002">
    <property type="protein sequence ID" value="SEK80122.1"/>
    <property type="molecule type" value="Genomic_DNA"/>
</dbReference>
<dbReference type="GO" id="GO:0006355">
    <property type="term" value="P:regulation of DNA-templated transcription"/>
    <property type="evidence" value="ECO:0007669"/>
    <property type="project" value="InterPro"/>
</dbReference>
<dbReference type="AlphaFoldDB" id="A0A1H7K026"/>
<evidence type="ECO:0000256" key="1">
    <source>
        <dbReference type="ARBA" id="ARBA00023015"/>
    </source>
</evidence>
<dbReference type="PANTHER" id="PTHR44688:SF16">
    <property type="entry name" value="DNA-BINDING TRANSCRIPTIONAL ACTIVATOR DEVR_DOSR"/>
    <property type="match status" value="1"/>
</dbReference>
<keyword evidence="2" id="KW-0238">DNA-binding</keyword>
<dbReference type="SUPFAM" id="SSF46894">
    <property type="entry name" value="C-terminal effector domain of the bipartite response regulators"/>
    <property type="match status" value="1"/>
</dbReference>
<dbReference type="InterPro" id="IPR000792">
    <property type="entry name" value="Tscrpt_reg_LuxR_C"/>
</dbReference>
<keyword evidence="3" id="KW-0804">Transcription</keyword>
<dbReference type="STRING" id="332977.SAMN05421740_102735"/>
<keyword evidence="7" id="KW-1185">Reference proteome</keyword>
<dbReference type="Gene3D" id="1.10.10.10">
    <property type="entry name" value="Winged helix-like DNA-binding domain superfamily/Winged helix DNA-binding domain"/>
    <property type="match status" value="1"/>
</dbReference>
<sequence>MGKLAKFVPVISGSMPVRRPTRYRIPLLYGIALAVLLFLLQWFKLRFIIIDHYFEIYVGAIAITFTTLGIWLALKLAKPKVQTVIVEKEITRNGAFVFNETAAAHLGLSGREVEVLGLMAEGLSNQEIASRLFVSLNTIKTHSSRLFDKMEVKRRTQAVDKAKKLGIIP</sequence>
<organism evidence="6 7">
    <name type="scientific">Parapedobacter koreensis</name>
    <dbReference type="NCBI Taxonomy" id="332977"/>
    <lineage>
        <taxon>Bacteria</taxon>
        <taxon>Pseudomonadati</taxon>
        <taxon>Bacteroidota</taxon>
        <taxon>Sphingobacteriia</taxon>
        <taxon>Sphingobacteriales</taxon>
        <taxon>Sphingobacteriaceae</taxon>
        <taxon>Parapedobacter</taxon>
    </lineage>
</organism>
<dbReference type="GO" id="GO:0003677">
    <property type="term" value="F:DNA binding"/>
    <property type="evidence" value="ECO:0007669"/>
    <property type="project" value="UniProtKB-KW"/>
</dbReference>
<feature type="transmembrane region" description="Helical" evidence="4">
    <location>
        <begin position="56"/>
        <end position="74"/>
    </location>
</feature>
<evidence type="ECO:0000256" key="2">
    <source>
        <dbReference type="ARBA" id="ARBA00023125"/>
    </source>
</evidence>
<keyword evidence="4" id="KW-0472">Membrane</keyword>
<dbReference type="Proteomes" id="UP000198916">
    <property type="component" value="Unassembled WGS sequence"/>
</dbReference>
<dbReference type="InterPro" id="IPR036388">
    <property type="entry name" value="WH-like_DNA-bd_sf"/>
</dbReference>
<dbReference type="RefSeq" id="WP_245747537.1">
    <property type="nucleotide sequence ID" value="NZ_FNZR01000002.1"/>
</dbReference>
<evidence type="ECO:0000256" key="4">
    <source>
        <dbReference type="SAM" id="Phobius"/>
    </source>
</evidence>
<keyword evidence="4" id="KW-1133">Transmembrane helix</keyword>
<dbReference type="PANTHER" id="PTHR44688">
    <property type="entry name" value="DNA-BINDING TRANSCRIPTIONAL ACTIVATOR DEVR_DOSR"/>
    <property type="match status" value="1"/>
</dbReference>
<proteinExistence type="predicted"/>
<accession>A0A1H7K026</accession>
<evidence type="ECO:0000259" key="5">
    <source>
        <dbReference type="PROSITE" id="PS50043"/>
    </source>
</evidence>
<gene>
    <name evidence="6" type="ORF">SAMN05421740_102735</name>
</gene>
<protein>
    <submittedName>
        <fullName evidence="6">Regulatory protein, luxR family</fullName>
    </submittedName>
</protein>
<evidence type="ECO:0000313" key="7">
    <source>
        <dbReference type="Proteomes" id="UP000198916"/>
    </source>
</evidence>
<dbReference type="Pfam" id="PF00196">
    <property type="entry name" value="GerE"/>
    <property type="match status" value="1"/>
</dbReference>
<reference evidence="7" key="1">
    <citation type="submission" date="2016-10" db="EMBL/GenBank/DDBJ databases">
        <authorList>
            <person name="Varghese N."/>
            <person name="Submissions S."/>
        </authorList>
    </citation>
    <scope>NUCLEOTIDE SEQUENCE [LARGE SCALE GENOMIC DNA]</scope>
    <source>
        <strain evidence="7">Jip14</strain>
    </source>
</reference>
<dbReference type="InterPro" id="IPR016032">
    <property type="entry name" value="Sig_transdc_resp-reg_C-effctor"/>
</dbReference>
<feature type="domain" description="HTH luxR-type" evidence="5">
    <location>
        <begin position="101"/>
        <end position="166"/>
    </location>
</feature>
<evidence type="ECO:0000256" key="3">
    <source>
        <dbReference type="ARBA" id="ARBA00023163"/>
    </source>
</evidence>
<keyword evidence="4" id="KW-0812">Transmembrane</keyword>
<feature type="transmembrane region" description="Helical" evidence="4">
    <location>
        <begin position="25"/>
        <end position="44"/>
    </location>
</feature>
<dbReference type="SMART" id="SM00421">
    <property type="entry name" value="HTH_LUXR"/>
    <property type="match status" value="1"/>
</dbReference>
<dbReference type="PRINTS" id="PR00038">
    <property type="entry name" value="HTHLUXR"/>
</dbReference>
<dbReference type="PROSITE" id="PS00622">
    <property type="entry name" value="HTH_LUXR_1"/>
    <property type="match status" value="1"/>
</dbReference>
<dbReference type="PROSITE" id="PS50043">
    <property type="entry name" value="HTH_LUXR_2"/>
    <property type="match status" value="1"/>
</dbReference>
<name>A0A1H7K026_9SPHI</name>
<dbReference type="CDD" id="cd06170">
    <property type="entry name" value="LuxR_C_like"/>
    <property type="match status" value="1"/>
</dbReference>
<evidence type="ECO:0000313" key="6">
    <source>
        <dbReference type="EMBL" id="SEK80122.1"/>
    </source>
</evidence>